<evidence type="ECO:0008006" key="4">
    <source>
        <dbReference type="Google" id="ProtNLM"/>
    </source>
</evidence>
<evidence type="ECO:0000256" key="1">
    <source>
        <dbReference type="SAM" id="MobiDB-lite"/>
    </source>
</evidence>
<evidence type="ECO:0000313" key="3">
    <source>
        <dbReference type="Proteomes" id="UP001163105"/>
    </source>
</evidence>
<feature type="compositionally biased region" description="Low complexity" evidence="1">
    <location>
        <begin position="228"/>
        <end position="239"/>
    </location>
</feature>
<dbReference type="EMBL" id="JAQHRD010000010">
    <property type="protein sequence ID" value="KAJ6437858.1"/>
    <property type="molecule type" value="Genomic_DNA"/>
</dbReference>
<accession>A0AB34FF71</accession>
<keyword evidence="3" id="KW-1185">Reference proteome</keyword>
<comment type="caution">
    <text evidence="2">The sequence shown here is derived from an EMBL/GenBank/DDBJ whole genome shotgun (WGS) entry which is preliminary data.</text>
</comment>
<feature type="region of interest" description="Disordered" evidence="1">
    <location>
        <begin position="1"/>
        <end position="72"/>
    </location>
</feature>
<feature type="region of interest" description="Disordered" evidence="1">
    <location>
        <begin position="334"/>
        <end position="359"/>
    </location>
</feature>
<name>A0AB34FF71_9HYPO</name>
<organism evidence="2 3">
    <name type="scientific">Purpureocillium lavendulum</name>
    <dbReference type="NCBI Taxonomy" id="1247861"/>
    <lineage>
        <taxon>Eukaryota</taxon>
        <taxon>Fungi</taxon>
        <taxon>Dikarya</taxon>
        <taxon>Ascomycota</taxon>
        <taxon>Pezizomycotina</taxon>
        <taxon>Sordariomycetes</taxon>
        <taxon>Hypocreomycetidae</taxon>
        <taxon>Hypocreales</taxon>
        <taxon>Ophiocordycipitaceae</taxon>
        <taxon>Purpureocillium</taxon>
    </lineage>
</organism>
<proteinExistence type="predicted"/>
<feature type="compositionally biased region" description="Low complexity" evidence="1">
    <location>
        <begin position="273"/>
        <end position="283"/>
    </location>
</feature>
<sequence length="359" mass="38396">MAEASCSGPSPFKRLVDHQSRDVSHHQDRLVDRAGGVNGHASFRSSPHHPAQQGHDSFGAFLNGGGPSAGPIPGMPHSPAGRLNAHAAALQQPGPQNFHQHEFAQQARASPAPDLSSWAADFSRFSAAAGHQQQPQMRAAPAPAPMQMAQQPNFQAAFGQAFSPMYGQGGMAGAAFMPPAASAPVESDFDQEMARWMASNGGGNMTDVDAAMEQMARELELNEASLPQASEATSQEASSRLTDLETPELSNLSLNDTTTTIEAETIAPTMEETLPDQQQQPHQPADDVAKGKSAVSEAAERLLETVEHEAGEKWQNSVFLSLMRDFRDGRKDIVDNEIRQMEGDASAPQDQGQDQQSLT</sequence>
<feature type="region of interest" description="Disordered" evidence="1">
    <location>
        <begin position="224"/>
        <end position="258"/>
    </location>
</feature>
<feature type="region of interest" description="Disordered" evidence="1">
    <location>
        <begin position="273"/>
        <end position="296"/>
    </location>
</feature>
<feature type="compositionally biased region" description="Basic and acidic residues" evidence="1">
    <location>
        <begin position="14"/>
        <end position="32"/>
    </location>
</feature>
<reference evidence="2" key="1">
    <citation type="submission" date="2023-01" db="EMBL/GenBank/DDBJ databases">
        <title>The growth and conidiation of Purpureocillium lavendulum are regulated by nitrogen source and histone H3K14 acetylation.</title>
        <authorList>
            <person name="Tang P."/>
            <person name="Han J."/>
            <person name="Zhang C."/>
            <person name="Tang P."/>
            <person name="Qi F."/>
            <person name="Zhang K."/>
            <person name="Liang L."/>
        </authorList>
    </citation>
    <scope>NUCLEOTIDE SEQUENCE</scope>
    <source>
        <strain evidence="2">YMF1.00683</strain>
    </source>
</reference>
<evidence type="ECO:0000313" key="2">
    <source>
        <dbReference type="EMBL" id="KAJ6437858.1"/>
    </source>
</evidence>
<dbReference type="AlphaFoldDB" id="A0AB34FF71"/>
<dbReference type="Proteomes" id="UP001163105">
    <property type="component" value="Unassembled WGS sequence"/>
</dbReference>
<feature type="compositionally biased region" description="Polar residues" evidence="1">
    <location>
        <begin position="348"/>
        <end position="359"/>
    </location>
</feature>
<gene>
    <name evidence="2" type="ORF">O9K51_09686</name>
</gene>
<protein>
    <recommendedName>
        <fullName evidence="4">Peroxin 20</fullName>
    </recommendedName>
</protein>